<evidence type="ECO:0000313" key="1">
    <source>
        <dbReference type="EMBL" id="CAP38057.2"/>
    </source>
</evidence>
<accession>A8XZD0</accession>
<dbReference type="InterPro" id="IPR038563">
    <property type="entry name" value="Endonuclease_7_sf"/>
</dbReference>
<reference evidence="1 2" key="2">
    <citation type="journal article" date="2011" name="PLoS Genet.">
        <title>Caenorhabditis briggsae recombinant inbred line genotypes reveal inter-strain incompatibility and the evolution of recombination.</title>
        <authorList>
            <person name="Ross J.A."/>
            <person name="Koboldt D.C."/>
            <person name="Staisch J.E."/>
            <person name="Chamberlin H.M."/>
            <person name="Gupta B.P."/>
            <person name="Miller R.D."/>
            <person name="Baird S.E."/>
            <person name="Haag E.S."/>
        </authorList>
    </citation>
    <scope>NUCLEOTIDE SEQUENCE [LARGE SCALE GENOMIC DNA]</scope>
    <source>
        <strain evidence="1 2">AF16</strain>
    </source>
</reference>
<dbReference type="KEGG" id="cbr:CBG_21154"/>
<protein>
    <submittedName>
        <fullName evidence="1">Protein CBG21154</fullName>
    </submittedName>
</protein>
<dbReference type="OMA" id="YECKKIN"/>
<dbReference type="SUPFAM" id="SSF54060">
    <property type="entry name" value="His-Me finger endonucleases"/>
    <property type="match status" value="1"/>
</dbReference>
<dbReference type="STRING" id="6238.A8XZD0"/>
<dbReference type="InterPro" id="IPR004211">
    <property type="entry name" value="Endonuclease_7"/>
</dbReference>
<proteinExistence type="predicted"/>
<dbReference type="PANTHER" id="PTHR31511:SF12">
    <property type="entry name" value="RHO TERMINATION FACTOR N-TERMINAL DOMAIN-CONTAINING PROTEIN"/>
    <property type="match status" value="1"/>
</dbReference>
<dbReference type="EMBL" id="HE600921">
    <property type="protein sequence ID" value="CAP38057.2"/>
    <property type="molecule type" value="Genomic_DNA"/>
</dbReference>
<dbReference type="HOGENOM" id="CLU_002028_2_1_1"/>
<keyword evidence="2" id="KW-1185">Reference proteome</keyword>
<dbReference type="InParanoid" id="A8XZD0"/>
<name>A8XZD0_CAEBR</name>
<dbReference type="AlphaFoldDB" id="A8XZD0"/>
<dbReference type="GeneID" id="8584762"/>
<gene>
    <name evidence="1" type="ORF">CBG21154</name>
    <name evidence="1" type="ORF">CBG_21154</name>
</gene>
<dbReference type="Proteomes" id="UP000008549">
    <property type="component" value="Unassembled WGS sequence"/>
</dbReference>
<dbReference type="RefSeq" id="XP_045097240.1">
    <property type="nucleotide sequence ID" value="XM_045244598.1"/>
</dbReference>
<dbReference type="InterPro" id="IPR044925">
    <property type="entry name" value="His-Me_finger_sf"/>
</dbReference>
<dbReference type="eggNOG" id="ENOG502RWBK">
    <property type="taxonomic scope" value="Eukaryota"/>
</dbReference>
<evidence type="ECO:0000313" key="2">
    <source>
        <dbReference type="Proteomes" id="UP000008549"/>
    </source>
</evidence>
<reference evidence="1 2" key="1">
    <citation type="journal article" date="2003" name="PLoS Biol.">
        <title>The genome sequence of Caenorhabditis briggsae: a platform for comparative genomics.</title>
        <authorList>
            <person name="Stein L.D."/>
            <person name="Bao Z."/>
            <person name="Blasiar D."/>
            <person name="Blumenthal T."/>
            <person name="Brent M.R."/>
            <person name="Chen N."/>
            <person name="Chinwalla A."/>
            <person name="Clarke L."/>
            <person name="Clee C."/>
            <person name="Coghlan A."/>
            <person name="Coulson A."/>
            <person name="D'Eustachio P."/>
            <person name="Fitch D.H."/>
            <person name="Fulton L.A."/>
            <person name="Fulton R.E."/>
            <person name="Griffiths-Jones S."/>
            <person name="Harris T.W."/>
            <person name="Hillier L.W."/>
            <person name="Kamath R."/>
            <person name="Kuwabara P.E."/>
            <person name="Mardis E.R."/>
            <person name="Marra M.A."/>
            <person name="Miner T.L."/>
            <person name="Minx P."/>
            <person name="Mullikin J.C."/>
            <person name="Plumb R.W."/>
            <person name="Rogers J."/>
            <person name="Schein J.E."/>
            <person name="Sohrmann M."/>
            <person name="Spieth J."/>
            <person name="Stajich J.E."/>
            <person name="Wei C."/>
            <person name="Willey D."/>
            <person name="Wilson R.K."/>
            <person name="Durbin R."/>
            <person name="Waterston R.H."/>
        </authorList>
    </citation>
    <scope>NUCLEOTIDE SEQUENCE [LARGE SCALE GENOMIC DNA]</scope>
    <source>
        <strain evidence="1 2">AF16</strain>
    </source>
</reference>
<dbReference type="Pfam" id="PF02945">
    <property type="entry name" value="Endonuclease_7"/>
    <property type="match status" value="1"/>
</dbReference>
<dbReference type="CTD" id="8584762"/>
<organism evidence="1 2">
    <name type="scientific">Caenorhabditis briggsae</name>
    <dbReference type="NCBI Taxonomy" id="6238"/>
    <lineage>
        <taxon>Eukaryota</taxon>
        <taxon>Metazoa</taxon>
        <taxon>Ecdysozoa</taxon>
        <taxon>Nematoda</taxon>
        <taxon>Chromadorea</taxon>
        <taxon>Rhabditida</taxon>
        <taxon>Rhabditina</taxon>
        <taxon>Rhabditomorpha</taxon>
        <taxon>Rhabditoidea</taxon>
        <taxon>Rhabditidae</taxon>
        <taxon>Peloderinae</taxon>
        <taxon>Caenorhabditis</taxon>
    </lineage>
</organism>
<dbReference type="Gene3D" id="3.40.1800.10">
    <property type="entry name" value="His-Me finger endonucleases"/>
    <property type="match status" value="1"/>
</dbReference>
<dbReference type="PANTHER" id="PTHR31511">
    <property type="entry name" value="PROTEIN CBG23764"/>
    <property type="match status" value="1"/>
</dbReference>
<sequence length="740" mass="87823">MDHLQNMSRDELRSEVVSFVNRLTQTSKKSKLLTSTQIKKMKKSELIEFIQQHQVLEIPQEDNDNNNNNNNIDNLETPLDKIFPFEEGIFSNYKEFKGVIRETKYDNQNNEINLEEYLDKLDKRGFDYYQKIIKRKFNAFLKKKENNVINDMFNDNVKISLSLRFEKNKDDVVQSFFVQTKTKELCIGEDREEFYKSASEELLNKIEILECKGSGWYLNKICTLYMNQTKIKQPSGSSYIKLPKWIESKKAIINIKNNDNYCFKWCILAHLHPVVHHAERVTHYRKYDNELNFSGFEFPFKICDIDKFENLNNLAINVVSCSKDKKSLIRFRPSRRFGGNYRVINLFWYEEDGNCHYSLIKNINKLFNEYGEHQKMFCIRCHSFYYNQEKFEKHYEDCGKHEPVQYTPPTNKFCEFKSIQKTQKHRYVIYADFESIIKKIDLVSDNPNKSWTENVGKHVASGFCAIVLDSYTHTIYDKKSFIGYNAALQFNKYIIKICDRLISIPDVKMIKLTEEQWKQHRKINNCPNCGIQFNDEKMSTRKVRDHDHWTGLYRGALCGKCNLNNRKNNFIPVFFHNLKGYDSHLIMGDPESTRMLKNQDIKIKNISSNSEKFISFSYIKEKPMIPQKPIGTQSYSSDENKEFYEISFLDSFSFNPDTDSLIYEIETEDVYEDIKEIKEYFDFSDYPVDHPLYDRSNKKVIGKFKDELNASIMTEIVALRPKQYECKKINHFEILNNPEN</sequence>